<dbReference type="InterPro" id="IPR036705">
    <property type="entry name" value="Ribosyl_crysJ1_sf"/>
</dbReference>
<organism evidence="3 4">
    <name type="scientific">Gemmata palustris</name>
    <dbReference type="NCBI Taxonomy" id="2822762"/>
    <lineage>
        <taxon>Bacteria</taxon>
        <taxon>Pseudomonadati</taxon>
        <taxon>Planctomycetota</taxon>
        <taxon>Planctomycetia</taxon>
        <taxon>Gemmatales</taxon>
        <taxon>Gemmataceae</taxon>
        <taxon>Gemmata</taxon>
    </lineage>
</organism>
<dbReference type="InterPro" id="IPR050792">
    <property type="entry name" value="ADP-ribosylglycohydrolase"/>
</dbReference>
<evidence type="ECO:0000313" key="4">
    <source>
        <dbReference type="Proteomes" id="UP000676565"/>
    </source>
</evidence>
<protein>
    <submittedName>
        <fullName evidence="3">ADP-ribosylglycohydrolase family protein</fullName>
    </submittedName>
</protein>
<dbReference type="SUPFAM" id="SSF101478">
    <property type="entry name" value="ADP-ribosylglycohydrolase"/>
    <property type="match status" value="1"/>
</dbReference>
<dbReference type="PANTHER" id="PTHR16222">
    <property type="entry name" value="ADP-RIBOSYLGLYCOHYDROLASE"/>
    <property type="match status" value="1"/>
</dbReference>
<dbReference type="Gene3D" id="1.10.4080.10">
    <property type="entry name" value="ADP-ribosylation/Crystallin J1"/>
    <property type="match status" value="1"/>
</dbReference>
<comment type="caution">
    <text evidence="3">The sequence shown here is derived from an EMBL/GenBank/DDBJ whole genome shotgun (WGS) entry which is preliminary data.</text>
</comment>
<dbReference type="PANTHER" id="PTHR16222:SF24">
    <property type="entry name" value="ADP-RIBOSYLHYDROLASE ARH3"/>
    <property type="match status" value="1"/>
</dbReference>
<comment type="similarity">
    <text evidence="1">Belongs to the ADP-ribosylglycohydrolase family.</text>
</comment>
<dbReference type="RefSeq" id="WP_210660383.1">
    <property type="nucleotide sequence ID" value="NZ_JAGKQQ010000001.1"/>
</dbReference>
<keyword evidence="4" id="KW-1185">Reference proteome</keyword>
<keyword evidence="2" id="KW-0378">Hydrolase</keyword>
<reference evidence="3 4" key="1">
    <citation type="submission" date="2021-04" db="EMBL/GenBank/DDBJ databases">
        <authorList>
            <person name="Ivanova A."/>
        </authorList>
    </citation>
    <scope>NUCLEOTIDE SEQUENCE [LARGE SCALE GENOMIC DNA]</scope>
    <source>
        <strain evidence="3 4">G18</strain>
    </source>
</reference>
<dbReference type="InterPro" id="IPR005502">
    <property type="entry name" value="Ribosyl_crysJ1"/>
</dbReference>
<evidence type="ECO:0000256" key="2">
    <source>
        <dbReference type="ARBA" id="ARBA00022801"/>
    </source>
</evidence>
<accession>A0ABS5C170</accession>
<evidence type="ECO:0000256" key="1">
    <source>
        <dbReference type="ARBA" id="ARBA00010702"/>
    </source>
</evidence>
<dbReference type="Pfam" id="PF03747">
    <property type="entry name" value="ADP_ribosyl_GH"/>
    <property type="match status" value="1"/>
</dbReference>
<dbReference type="EMBL" id="JAGKQQ010000001">
    <property type="protein sequence ID" value="MBP3959658.1"/>
    <property type="molecule type" value="Genomic_DNA"/>
</dbReference>
<proteinExistence type="inferred from homology"/>
<gene>
    <name evidence="3" type="ORF">J8F10_30805</name>
</gene>
<dbReference type="Proteomes" id="UP000676565">
    <property type="component" value="Unassembled WGS sequence"/>
</dbReference>
<evidence type="ECO:0000313" key="3">
    <source>
        <dbReference type="EMBL" id="MBP3959658.1"/>
    </source>
</evidence>
<name>A0ABS5C170_9BACT</name>
<sequence length="286" mass="30898">MLLEIAIGDALGAGYEFNDPAIERHNADLLHGYVQHSKHAGITPGMYTDDTQMSIGTAEALVSGEPWEPKTLVRHWLAAFQRDRRDGYARGFQTFLETHDTVEAFLADIRPDSDRSGAAMRVGPVGLIADPARVVEMATVQAEVTHRTSGGVSSAVAAALMTWYCFNTTEPKKDLPAFLAARVPGYAWDQRWTGRVGVTGVECVAAALAAVTECDSLSTVLTHCIRYGGDVDTAAAIAMAAASGSREIQQDVPQHLIDGLENGPYGRDYLMALDEKLRTAIQPSHR</sequence>